<dbReference type="PROSITE" id="PS50893">
    <property type="entry name" value="ABC_TRANSPORTER_2"/>
    <property type="match status" value="1"/>
</dbReference>
<dbReference type="InterPro" id="IPR017871">
    <property type="entry name" value="ABC_transporter-like_CS"/>
</dbReference>
<evidence type="ECO:0000313" key="5">
    <source>
        <dbReference type="EMBL" id="BBO24451.1"/>
    </source>
</evidence>
<dbReference type="SUPFAM" id="SSF52540">
    <property type="entry name" value="P-loop containing nucleoside triphosphate hydrolases"/>
    <property type="match status" value="1"/>
</dbReference>
<evidence type="ECO:0000256" key="2">
    <source>
        <dbReference type="ARBA" id="ARBA00022741"/>
    </source>
</evidence>
<evidence type="ECO:0000259" key="4">
    <source>
        <dbReference type="PROSITE" id="PS50893"/>
    </source>
</evidence>
<keyword evidence="1" id="KW-0813">Transport</keyword>
<evidence type="ECO:0000256" key="1">
    <source>
        <dbReference type="ARBA" id="ARBA00022448"/>
    </source>
</evidence>
<evidence type="ECO:0000313" key="6">
    <source>
        <dbReference type="Proteomes" id="UP000662873"/>
    </source>
</evidence>
<dbReference type="Gene3D" id="3.40.50.300">
    <property type="entry name" value="P-loop containing nucleotide triphosphate hydrolases"/>
    <property type="match status" value="1"/>
</dbReference>
<dbReference type="Pfam" id="PF00005">
    <property type="entry name" value="ABC_tran"/>
    <property type="match status" value="1"/>
</dbReference>
<dbReference type="SMART" id="SM00382">
    <property type="entry name" value="AAA"/>
    <property type="match status" value="1"/>
</dbReference>
<keyword evidence="2" id="KW-0547">Nucleotide-binding</keyword>
<dbReference type="PANTHER" id="PTHR43023">
    <property type="entry name" value="PROTEIN TRIGALACTOSYLDIACYLGLYCEROL 3, CHLOROPLASTIC"/>
    <property type="match status" value="1"/>
</dbReference>
<gene>
    <name evidence="5" type="ORF">NPRO_20460</name>
</gene>
<organism evidence="5 6">
    <name type="scientific">Candidatus Nitrosymbiomonas proteolyticus</name>
    <dbReference type="NCBI Taxonomy" id="2608984"/>
    <lineage>
        <taxon>Bacteria</taxon>
        <taxon>Bacillati</taxon>
        <taxon>Armatimonadota</taxon>
        <taxon>Armatimonadota incertae sedis</taxon>
        <taxon>Candidatus Nitrosymbiomonas</taxon>
    </lineage>
</organism>
<proteinExistence type="predicted"/>
<feature type="domain" description="ABC transporter" evidence="4">
    <location>
        <begin position="11"/>
        <end position="243"/>
    </location>
</feature>
<dbReference type="InterPro" id="IPR003439">
    <property type="entry name" value="ABC_transporter-like_ATP-bd"/>
</dbReference>
<sequence length="253" mass="27169">MTAEDPRTPLVSVRGLSHSFGPKRVLNDIDLEVREGEIVAIMGSSGGGKTTLLKCISGLITPTSGVIEVDGVDVVLNPEEARKHMGMVFQSAALFDSLNVRDNVLFGVHRWLPGSKSDHEGILSGSLNAVKLEGSDLLLPSELSGGMKKRVGIARALALSPRLMLYDEPTTGLDPITTYAIDELVVTLRREFGMTSLIVTHDVNSVFRTADRVAFLAEGRIAYWGDTEGFRGSGHPAIRELLDKSSATSLPTA</sequence>
<dbReference type="PROSITE" id="PS00211">
    <property type="entry name" value="ABC_TRANSPORTER_1"/>
    <property type="match status" value="1"/>
</dbReference>
<dbReference type="KEGG" id="npy:NPRO_20460"/>
<dbReference type="GO" id="GO:0005524">
    <property type="term" value="F:ATP binding"/>
    <property type="evidence" value="ECO:0007669"/>
    <property type="project" value="UniProtKB-KW"/>
</dbReference>
<dbReference type="InterPro" id="IPR027417">
    <property type="entry name" value="P-loop_NTPase"/>
</dbReference>
<evidence type="ECO:0000256" key="3">
    <source>
        <dbReference type="ARBA" id="ARBA00022840"/>
    </source>
</evidence>
<accession>A0A809SAP0</accession>
<dbReference type="Proteomes" id="UP000662873">
    <property type="component" value="Chromosome"/>
</dbReference>
<dbReference type="PANTHER" id="PTHR43023:SF3">
    <property type="entry name" value="PROTEIN TRIGALACTOSYLDIACYLGLYCEROL 3, CHLOROPLASTIC"/>
    <property type="match status" value="1"/>
</dbReference>
<reference evidence="5" key="1">
    <citation type="journal article" name="DNA Res.">
        <title>The physiological potential of anammox bacteria as revealed by their core genome structure.</title>
        <authorList>
            <person name="Okubo T."/>
            <person name="Toyoda A."/>
            <person name="Fukuhara K."/>
            <person name="Uchiyama I."/>
            <person name="Harigaya Y."/>
            <person name="Kuroiwa M."/>
            <person name="Suzuki T."/>
            <person name="Murakami Y."/>
            <person name="Suwa Y."/>
            <person name="Takami H."/>
        </authorList>
    </citation>
    <scope>NUCLEOTIDE SEQUENCE</scope>
    <source>
        <strain evidence="5">317325-2</strain>
    </source>
</reference>
<dbReference type="GO" id="GO:0016887">
    <property type="term" value="F:ATP hydrolysis activity"/>
    <property type="evidence" value="ECO:0007669"/>
    <property type="project" value="InterPro"/>
</dbReference>
<dbReference type="EMBL" id="AP021858">
    <property type="protein sequence ID" value="BBO24451.1"/>
    <property type="molecule type" value="Genomic_DNA"/>
</dbReference>
<protein>
    <submittedName>
        <fullName evidence="5">ABC-type transport system, ATPase component</fullName>
    </submittedName>
</protein>
<name>A0A809SAP0_9BACT</name>
<dbReference type="InterPro" id="IPR003593">
    <property type="entry name" value="AAA+_ATPase"/>
</dbReference>
<dbReference type="AlphaFoldDB" id="A0A809SAP0"/>
<keyword evidence="3" id="KW-0067">ATP-binding</keyword>